<sequence>MDAAVTPPLRIQPYHAQNISSSAAQVKISAFLSDFQQRSTLSSGGDATVPAQLSKLQEALQEERDTREKLASS</sequence>
<keyword evidence="2" id="KW-1185">Reference proteome</keyword>
<accession>A0ABP1E573</accession>
<gene>
    <name evidence="1" type="ORF">GFSPODELE1_LOCUS9817</name>
</gene>
<evidence type="ECO:0000313" key="1">
    <source>
        <dbReference type="EMBL" id="CAL1714548.1"/>
    </source>
</evidence>
<dbReference type="EMBL" id="OZ037951">
    <property type="protein sequence ID" value="CAL1714548.1"/>
    <property type="molecule type" value="Genomic_DNA"/>
</dbReference>
<organism evidence="1 2">
    <name type="scientific">Somion occarium</name>
    <dbReference type="NCBI Taxonomy" id="3059160"/>
    <lineage>
        <taxon>Eukaryota</taxon>
        <taxon>Fungi</taxon>
        <taxon>Dikarya</taxon>
        <taxon>Basidiomycota</taxon>
        <taxon>Agaricomycotina</taxon>
        <taxon>Agaricomycetes</taxon>
        <taxon>Polyporales</taxon>
        <taxon>Cerrenaceae</taxon>
        <taxon>Somion</taxon>
    </lineage>
</organism>
<evidence type="ECO:0000313" key="2">
    <source>
        <dbReference type="Proteomes" id="UP001497453"/>
    </source>
</evidence>
<protein>
    <submittedName>
        <fullName evidence="1">Uncharacterized protein</fullName>
    </submittedName>
</protein>
<reference evidence="2" key="1">
    <citation type="submission" date="2024-04" db="EMBL/GenBank/DDBJ databases">
        <authorList>
            <person name="Shaw F."/>
            <person name="Minotto A."/>
        </authorList>
    </citation>
    <scope>NUCLEOTIDE SEQUENCE [LARGE SCALE GENOMIC DNA]</scope>
</reference>
<name>A0ABP1E573_9APHY</name>
<dbReference type="Proteomes" id="UP001497453">
    <property type="component" value="Chromosome 8"/>
</dbReference>
<proteinExistence type="predicted"/>